<protein>
    <recommendedName>
        <fullName evidence="3">DUF2169 domain-containing protein</fullName>
    </recommendedName>
</protein>
<proteinExistence type="predicted"/>
<reference evidence="1 2" key="1">
    <citation type="submission" date="2024-04" db="EMBL/GenBank/DDBJ databases">
        <title>Dissimilatory iodate-reducing microorganisms contribute to the enrichment of iodine in groundwater.</title>
        <authorList>
            <person name="Jiang Z."/>
        </authorList>
    </citation>
    <scope>NUCLEOTIDE SEQUENCE [LARGE SCALE GENOMIC DNA]</scope>
    <source>
        <strain evidence="1 2">NCP973</strain>
        <plasmid evidence="1 2">unnamed1</plasmid>
    </source>
</reference>
<evidence type="ECO:0008006" key="3">
    <source>
        <dbReference type="Google" id="ProtNLM"/>
    </source>
</evidence>
<dbReference type="Proteomes" id="UP001479520">
    <property type="component" value="Plasmid unnamed1"/>
</dbReference>
<organism evidence="1 2">
    <name type="scientific">Azonexus hydrophilus</name>
    <dbReference type="NCBI Taxonomy" id="418702"/>
    <lineage>
        <taxon>Bacteria</taxon>
        <taxon>Pseudomonadati</taxon>
        <taxon>Pseudomonadota</taxon>
        <taxon>Betaproteobacteria</taxon>
        <taxon>Rhodocyclales</taxon>
        <taxon>Azonexaceae</taxon>
        <taxon>Azonexus</taxon>
    </lineage>
</organism>
<evidence type="ECO:0000313" key="2">
    <source>
        <dbReference type="Proteomes" id="UP001479520"/>
    </source>
</evidence>
<dbReference type="RefSeq" id="WP_341744750.1">
    <property type="nucleotide sequence ID" value="NZ_CP151407.1"/>
</dbReference>
<name>A0ABZ2XLY5_9RHOO</name>
<dbReference type="EMBL" id="CP151407">
    <property type="protein sequence ID" value="WZJ23418.1"/>
    <property type="molecule type" value="Genomic_DNA"/>
</dbReference>
<accession>A0ABZ2XLY5</accession>
<sequence length="536" mass="60175">MKYALQKLPNGETRMVDASGKPLGGGDADRPILHILPKLWVPAEILGHPGKRFDDGLRCDEITLTVTSSLPIEFLPEGGIEVRQPYPNRRYFVGGSKLIRNGWIVPIPPDVTEFDIEFQWRIESAAMWKVFPKDDWLVRHLIHIKLHPGKGVTYSMDGSCWPQREGPAMRITPVSVLGFEEQDQIDRERRQIVKDSDLIYTDGELKGKLAGYYLEEQVNITGVPLEQAWTIDAFQEEQLHEVRQTAILNQDIEPHRANGPVEMPAELLLHAIDLAEKRPFGKNSKFAKTIAGVPGGMEQHPAMKLLCDWWETVRPEGEPFKPGMAMPLVRVRDDGEYWWGDREVPNSPINGFNPSGRNAARIGDLILVLFQAKQENAVFDNDGMTVFLPSGEQFSTIGIDKEQYLNGESDEAWACLNALASFPIRFPSAWAFLNKTGGEYLMAERAKVSQPVVLPEGFKPCSNCGGMPVITEDPTGKFGYRYLLTCGDHVSIGDDTLEGIRQDWEYDFDAMEEMLCEPSAEDGNIDQSMQTGEKNV</sequence>
<gene>
    <name evidence="1" type="ORF">AADV58_16810</name>
</gene>
<keyword evidence="2" id="KW-1185">Reference proteome</keyword>
<geneLocation type="plasmid" evidence="1 2">
    <name>unnamed1</name>
</geneLocation>
<evidence type="ECO:0000313" key="1">
    <source>
        <dbReference type="EMBL" id="WZJ23418.1"/>
    </source>
</evidence>
<keyword evidence="1" id="KW-0614">Plasmid</keyword>